<accession>A0AAJ7SDL4</accession>
<dbReference type="InterPro" id="IPR008271">
    <property type="entry name" value="Ser/Thr_kinase_AS"/>
</dbReference>
<keyword evidence="6" id="KW-1133">Transmembrane helix</keyword>
<evidence type="ECO:0000259" key="7">
    <source>
        <dbReference type="PROSITE" id="PS50011"/>
    </source>
</evidence>
<evidence type="ECO:0000256" key="3">
    <source>
        <dbReference type="ARBA" id="ARBA00022741"/>
    </source>
</evidence>
<keyword evidence="4 9" id="KW-0418">Kinase</keyword>
<dbReference type="AlphaFoldDB" id="A0AAJ7SDL4"/>
<dbReference type="Proteomes" id="UP000694867">
    <property type="component" value="Unplaced"/>
</dbReference>
<dbReference type="InterPro" id="IPR011009">
    <property type="entry name" value="Kinase-like_dom_sf"/>
</dbReference>
<dbReference type="Pfam" id="PF00069">
    <property type="entry name" value="Pkinase"/>
    <property type="match status" value="1"/>
</dbReference>
<dbReference type="PANTHER" id="PTHR24353">
    <property type="entry name" value="CYCLIC NUCLEOTIDE-DEPENDENT PROTEIN KINASE"/>
    <property type="match status" value="1"/>
</dbReference>
<dbReference type="GO" id="GO:0005524">
    <property type="term" value="F:ATP binding"/>
    <property type="evidence" value="ECO:0007669"/>
    <property type="project" value="UniProtKB-KW"/>
</dbReference>
<gene>
    <name evidence="9" type="primary">LOC114828099</name>
</gene>
<name>A0AAJ7SDL4_9ACAR</name>
<keyword evidence="6" id="KW-0812">Transmembrane</keyword>
<evidence type="ECO:0000313" key="9">
    <source>
        <dbReference type="RefSeq" id="XP_028966727.1"/>
    </source>
</evidence>
<dbReference type="SMART" id="SM00220">
    <property type="entry name" value="S_TKc"/>
    <property type="match status" value="1"/>
</dbReference>
<feature type="transmembrane region" description="Helical" evidence="6">
    <location>
        <begin position="20"/>
        <end position="39"/>
    </location>
</feature>
<keyword evidence="5" id="KW-0067">ATP-binding</keyword>
<dbReference type="PANTHER" id="PTHR24353:SF142">
    <property type="entry name" value="CAMP CGMP-DEPENDENT PROTEIN KINASE"/>
    <property type="match status" value="1"/>
</dbReference>
<proteinExistence type="predicted"/>
<evidence type="ECO:0000256" key="2">
    <source>
        <dbReference type="ARBA" id="ARBA00022679"/>
    </source>
</evidence>
<reference evidence="9" key="1">
    <citation type="submission" date="2025-08" db="UniProtKB">
        <authorList>
            <consortium name="RefSeq"/>
        </authorList>
    </citation>
    <scope>IDENTIFICATION</scope>
</reference>
<evidence type="ECO:0000313" key="8">
    <source>
        <dbReference type="Proteomes" id="UP000694867"/>
    </source>
</evidence>
<protein>
    <submittedName>
        <fullName evidence="9">Probable serine/threonine-protein kinase DDB_G0280717</fullName>
    </submittedName>
</protein>
<dbReference type="GO" id="GO:0004691">
    <property type="term" value="F:cAMP-dependent protein kinase activity"/>
    <property type="evidence" value="ECO:0007669"/>
    <property type="project" value="TreeGrafter"/>
</dbReference>
<keyword evidence="3" id="KW-0547">Nucleotide-binding</keyword>
<keyword evidence="6" id="KW-0472">Membrane</keyword>
<sequence length="231" mass="26259">MSLTLSMLTRSRLNIGCFEVFPAIAAVAQIILGLGFLHASNVCHRDIKPENIFVFENDVLKIGASGFALRFGEGEVSYAVCRTTFYMAPEMFGWSGYGRSIDIWALGVLVFDCLYNADPFSKEQRSAMRARRRTVEILPRFPASESRDSPTYDFIRKLLEPGPRYRLGVGGQDLWEIKEHPYFRGLSFASVYSFETLVNARIPSITPRPPLDSDWPRYDPAYDLSEFPLFD</sequence>
<dbReference type="SUPFAM" id="SSF56112">
    <property type="entry name" value="Protein kinase-like (PK-like)"/>
    <property type="match status" value="1"/>
</dbReference>
<dbReference type="PROSITE" id="PS50011">
    <property type="entry name" value="PROTEIN_KINASE_DOM"/>
    <property type="match status" value="1"/>
</dbReference>
<evidence type="ECO:0000256" key="5">
    <source>
        <dbReference type="ARBA" id="ARBA00022840"/>
    </source>
</evidence>
<dbReference type="InterPro" id="IPR000719">
    <property type="entry name" value="Prot_kinase_dom"/>
</dbReference>
<keyword evidence="1" id="KW-0723">Serine/threonine-protein kinase</keyword>
<dbReference type="RefSeq" id="XP_028966727.1">
    <property type="nucleotide sequence ID" value="XM_029110894.1"/>
</dbReference>
<evidence type="ECO:0000256" key="6">
    <source>
        <dbReference type="SAM" id="Phobius"/>
    </source>
</evidence>
<dbReference type="KEGG" id="goe:114828099"/>
<evidence type="ECO:0000256" key="4">
    <source>
        <dbReference type="ARBA" id="ARBA00022777"/>
    </source>
</evidence>
<feature type="domain" description="Protein kinase" evidence="7">
    <location>
        <begin position="1"/>
        <end position="183"/>
    </location>
</feature>
<evidence type="ECO:0000256" key="1">
    <source>
        <dbReference type="ARBA" id="ARBA00022527"/>
    </source>
</evidence>
<organism evidence="8 9">
    <name type="scientific">Galendromus occidentalis</name>
    <name type="common">western predatory mite</name>
    <dbReference type="NCBI Taxonomy" id="34638"/>
    <lineage>
        <taxon>Eukaryota</taxon>
        <taxon>Metazoa</taxon>
        <taxon>Ecdysozoa</taxon>
        <taxon>Arthropoda</taxon>
        <taxon>Chelicerata</taxon>
        <taxon>Arachnida</taxon>
        <taxon>Acari</taxon>
        <taxon>Parasitiformes</taxon>
        <taxon>Mesostigmata</taxon>
        <taxon>Gamasina</taxon>
        <taxon>Phytoseioidea</taxon>
        <taxon>Phytoseiidae</taxon>
        <taxon>Typhlodrominae</taxon>
        <taxon>Galendromus</taxon>
    </lineage>
</organism>
<dbReference type="Gene3D" id="1.10.510.10">
    <property type="entry name" value="Transferase(Phosphotransferase) domain 1"/>
    <property type="match status" value="1"/>
</dbReference>
<dbReference type="GeneID" id="114828099"/>
<dbReference type="GO" id="GO:0005952">
    <property type="term" value="C:cAMP-dependent protein kinase complex"/>
    <property type="evidence" value="ECO:0007669"/>
    <property type="project" value="TreeGrafter"/>
</dbReference>
<keyword evidence="2" id="KW-0808">Transferase</keyword>
<keyword evidence="8" id="KW-1185">Reference proteome</keyword>
<dbReference type="PROSITE" id="PS00108">
    <property type="entry name" value="PROTEIN_KINASE_ST"/>
    <property type="match status" value="1"/>
</dbReference>